<protein>
    <submittedName>
        <fullName evidence="1">Uncharacterized protein</fullName>
    </submittedName>
</protein>
<sequence length="112" mass="12930">MNENYLVLMSINEFVSAYKTTNAKGEIIDDVESQEMVRRSITALINFFAENNLLNDKKITETNRELRRDDFTPEGLELFIKKGGAWLKSKASKKDPPDMKLLEKALFDIKKN</sequence>
<proteinExistence type="predicted"/>
<dbReference type="Proteomes" id="UP001596473">
    <property type="component" value="Unassembled WGS sequence"/>
</dbReference>
<comment type="caution">
    <text evidence="1">The sequence shown here is derived from an EMBL/GenBank/DDBJ whole genome shotgun (WGS) entry which is preliminary data.</text>
</comment>
<evidence type="ECO:0000313" key="2">
    <source>
        <dbReference type="Proteomes" id="UP001596473"/>
    </source>
</evidence>
<accession>A0ABW2R2U8</accession>
<gene>
    <name evidence="1" type="ORF">ACFQNF_19945</name>
</gene>
<keyword evidence="2" id="KW-1185">Reference proteome</keyword>
<name>A0ABW2R2U8_9NEIS</name>
<reference evidence="2" key="1">
    <citation type="journal article" date="2019" name="Int. J. Syst. Evol. Microbiol.">
        <title>The Global Catalogue of Microorganisms (GCM) 10K type strain sequencing project: providing services to taxonomists for standard genome sequencing and annotation.</title>
        <authorList>
            <consortium name="The Broad Institute Genomics Platform"/>
            <consortium name="The Broad Institute Genome Sequencing Center for Infectious Disease"/>
            <person name="Wu L."/>
            <person name="Ma J."/>
        </authorList>
    </citation>
    <scope>NUCLEOTIDE SEQUENCE [LARGE SCALE GENOMIC DNA]</scope>
    <source>
        <strain evidence="2">CCUG 62945</strain>
    </source>
</reference>
<organism evidence="1 2">
    <name type="scientific">Iodobacter arcticus</name>
    <dbReference type="NCBI Taxonomy" id="590593"/>
    <lineage>
        <taxon>Bacteria</taxon>
        <taxon>Pseudomonadati</taxon>
        <taxon>Pseudomonadota</taxon>
        <taxon>Betaproteobacteria</taxon>
        <taxon>Neisseriales</taxon>
        <taxon>Chitinibacteraceae</taxon>
        <taxon>Iodobacter</taxon>
    </lineage>
</organism>
<evidence type="ECO:0000313" key="1">
    <source>
        <dbReference type="EMBL" id="MFC7422136.1"/>
    </source>
</evidence>
<dbReference type="EMBL" id="JBHTBQ010000044">
    <property type="protein sequence ID" value="MFC7422136.1"/>
    <property type="molecule type" value="Genomic_DNA"/>
</dbReference>
<dbReference type="RefSeq" id="WP_380189985.1">
    <property type="nucleotide sequence ID" value="NZ_JBHTBQ010000044.1"/>
</dbReference>